<evidence type="ECO:0000313" key="4">
    <source>
        <dbReference type="Proteomes" id="UP000399805"/>
    </source>
</evidence>
<accession>A0A6I8LRF1</accession>
<dbReference type="Pfam" id="PF13699">
    <property type="entry name" value="eCIS_core"/>
    <property type="match status" value="1"/>
</dbReference>
<name>A0A6I8LRF1_9PSEU</name>
<evidence type="ECO:0000256" key="1">
    <source>
        <dbReference type="SAM" id="MobiDB-lite"/>
    </source>
</evidence>
<evidence type="ECO:0000259" key="2">
    <source>
        <dbReference type="Pfam" id="PF13699"/>
    </source>
</evidence>
<feature type="region of interest" description="Disordered" evidence="1">
    <location>
        <begin position="76"/>
        <end position="97"/>
    </location>
</feature>
<keyword evidence="4" id="KW-1185">Reference proteome</keyword>
<gene>
    <name evidence="3" type="ORF">AA23TX_02680</name>
</gene>
<dbReference type="AlphaFoldDB" id="A0A6I8LRF1"/>
<dbReference type="EMBL" id="CABVGP010000001">
    <property type="protein sequence ID" value="VVJ17659.1"/>
    <property type="molecule type" value="Genomic_DNA"/>
</dbReference>
<reference evidence="3 4" key="1">
    <citation type="submission" date="2019-09" db="EMBL/GenBank/DDBJ databases">
        <authorList>
            <person name="Leyn A S."/>
        </authorList>
    </citation>
    <scope>NUCLEOTIDE SEQUENCE [LARGE SCALE GENOMIC DNA]</scope>
    <source>
        <strain evidence="3">AA231_1</strain>
    </source>
</reference>
<evidence type="ECO:0000313" key="3">
    <source>
        <dbReference type="EMBL" id="VVJ17659.1"/>
    </source>
</evidence>
<dbReference type="InterPro" id="IPR025295">
    <property type="entry name" value="eCIS_core_dom"/>
</dbReference>
<feature type="compositionally biased region" description="Low complexity" evidence="1">
    <location>
        <begin position="76"/>
        <end position="85"/>
    </location>
</feature>
<feature type="region of interest" description="Disordered" evidence="1">
    <location>
        <begin position="1"/>
        <end position="27"/>
    </location>
</feature>
<dbReference type="Proteomes" id="UP000399805">
    <property type="component" value="Unassembled WGS sequence"/>
</dbReference>
<organism evidence="3 4">
    <name type="scientific">Amycolatopsis camponoti</name>
    <dbReference type="NCBI Taxonomy" id="2606593"/>
    <lineage>
        <taxon>Bacteria</taxon>
        <taxon>Bacillati</taxon>
        <taxon>Actinomycetota</taxon>
        <taxon>Actinomycetes</taxon>
        <taxon>Pseudonocardiales</taxon>
        <taxon>Pseudonocardiaceae</taxon>
        <taxon>Amycolatopsis</taxon>
    </lineage>
</organism>
<feature type="domain" description="eCIS core" evidence="2">
    <location>
        <begin position="118"/>
        <end position="181"/>
    </location>
</feature>
<sequence length="461" mass="49705">MASKRVTSREPNRPARPARTAPAAAPVSPVAAVHRALGNHWWGAAFARDTVAHGSGMPLPDGVRSSMEQAFAGAAVSPAPASAQGKSAVSKAGDAGEREADAIAARVAAGPAPTTTGGPDFGSVRVHTGPGAERAARSLSAAAYTVGDDVVFGAGQYQPDTPAGRSLIAHELTHVLQQRAGAEQVHRKEIDSSLAGGNRANVGPSDWLALDRQEWEILSLNGGIRSLSPSNTFMRAVFYNTQNVLPAEYTTVRQRHDYYDLISYVLEFDRNTPDPLRDIRFFHAATVVTGTPGVGSVDTALGAGMLGKETRQILRDVNEQLFALNMKVIHNLIFEWKQPRDPVTGAPGAIGGFDFDIRMVQNEQRTVENFITKNPSRFTGSVVSELNETLDPDKFGQFWNPSKTGFEWAKKALGVPALDFRNIDHRQAIGFAEVHLFHHKPYADYEAFVRARKAAAPKATP</sequence>
<protein>
    <recommendedName>
        <fullName evidence="2">eCIS core domain-containing protein</fullName>
    </recommendedName>
</protein>
<dbReference type="RefSeq" id="WP_230862467.1">
    <property type="nucleotide sequence ID" value="NZ_CABVGP010000001.1"/>
</dbReference>
<proteinExistence type="predicted"/>
<feature type="compositionally biased region" description="Low complexity" evidence="1">
    <location>
        <begin position="15"/>
        <end position="27"/>
    </location>
</feature>